<feature type="region of interest" description="Disordered" evidence="1">
    <location>
        <begin position="113"/>
        <end position="135"/>
    </location>
</feature>
<protein>
    <submittedName>
        <fullName evidence="2">Uncharacterized protein</fullName>
    </submittedName>
</protein>
<dbReference type="Proteomes" id="UP001499854">
    <property type="component" value="Unassembled WGS sequence"/>
</dbReference>
<name>A0ABN2SZM2_9ACTN</name>
<comment type="caution">
    <text evidence="2">The sequence shown here is derived from an EMBL/GenBank/DDBJ whole genome shotgun (WGS) entry which is preliminary data.</text>
</comment>
<reference evidence="2 3" key="1">
    <citation type="journal article" date="2019" name="Int. J. Syst. Evol. Microbiol.">
        <title>The Global Catalogue of Microorganisms (GCM) 10K type strain sequencing project: providing services to taxonomists for standard genome sequencing and annotation.</title>
        <authorList>
            <consortium name="The Broad Institute Genomics Platform"/>
            <consortium name="The Broad Institute Genome Sequencing Center for Infectious Disease"/>
            <person name="Wu L."/>
            <person name="Ma J."/>
        </authorList>
    </citation>
    <scope>NUCLEOTIDE SEQUENCE [LARGE SCALE GENOMIC DNA]</scope>
    <source>
        <strain evidence="2 3">JCM 16013</strain>
    </source>
</reference>
<gene>
    <name evidence="2" type="ORF">GCM10009838_68380</name>
</gene>
<sequence>MSVEGSSCVYLARLLASPYWTSLPLDDHIQRDPRTFGTVVGGKPLTWLDTMFTKDFAIRLSIPGIERFVAEGKRTIAPGFQRIPEPRSGIHSTLGGWVLDRLLERAGLQPIPRHRLRPEPDAFRHRGATTHVHPQ</sequence>
<accession>A0ABN2SZM2</accession>
<evidence type="ECO:0000256" key="1">
    <source>
        <dbReference type="SAM" id="MobiDB-lite"/>
    </source>
</evidence>
<evidence type="ECO:0000313" key="3">
    <source>
        <dbReference type="Proteomes" id="UP001499854"/>
    </source>
</evidence>
<organism evidence="2 3">
    <name type="scientific">Catenulispora subtropica</name>
    <dbReference type="NCBI Taxonomy" id="450798"/>
    <lineage>
        <taxon>Bacteria</taxon>
        <taxon>Bacillati</taxon>
        <taxon>Actinomycetota</taxon>
        <taxon>Actinomycetes</taxon>
        <taxon>Catenulisporales</taxon>
        <taxon>Catenulisporaceae</taxon>
        <taxon>Catenulispora</taxon>
    </lineage>
</organism>
<dbReference type="EMBL" id="BAAAQM010000051">
    <property type="protein sequence ID" value="GAA1994387.1"/>
    <property type="molecule type" value="Genomic_DNA"/>
</dbReference>
<proteinExistence type="predicted"/>
<evidence type="ECO:0000313" key="2">
    <source>
        <dbReference type="EMBL" id="GAA1994387.1"/>
    </source>
</evidence>
<keyword evidence="3" id="KW-1185">Reference proteome</keyword>